<name>A0A3N8PK91_9BURK</name>
<dbReference type="EMBL" id="QTQV01000014">
    <property type="protein sequence ID" value="RQT12127.1"/>
    <property type="molecule type" value="Genomic_DNA"/>
</dbReference>
<reference evidence="1 2" key="1">
    <citation type="submission" date="2018-08" db="EMBL/GenBank/DDBJ databases">
        <title>Comparative analysis of Burkholderia isolates from Puerto Rico.</title>
        <authorList>
            <person name="Hall C."/>
            <person name="Sahl J."/>
            <person name="Wagner D."/>
        </authorList>
    </citation>
    <scope>NUCLEOTIDE SEQUENCE [LARGE SCALE GENOMIC DNA]</scope>
    <source>
        <strain evidence="1 2">Bp9025</strain>
    </source>
</reference>
<evidence type="ECO:0000313" key="2">
    <source>
        <dbReference type="Proteomes" id="UP000277921"/>
    </source>
</evidence>
<sequence length="94" mass="9984">MEPPVIVAPELESEFSVAAPVAVRDVNFPEFGVVAPIGAPSIEPPMIAGFEIELLRSTARRTWPGANCANAGEATKARTVSVTPIARESKFRGH</sequence>
<proteinExistence type="predicted"/>
<dbReference type="Proteomes" id="UP000277921">
    <property type="component" value="Unassembled WGS sequence"/>
</dbReference>
<dbReference type="AlphaFoldDB" id="A0A3N8PK91"/>
<evidence type="ECO:0000313" key="1">
    <source>
        <dbReference type="EMBL" id="RQT12127.1"/>
    </source>
</evidence>
<accession>A0A3N8PK91</accession>
<gene>
    <name evidence="1" type="ORF">DF051_23145</name>
</gene>
<comment type="caution">
    <text evidence="1">The sequence shown here is derived from an EMBL/GenBank/DDBJ whole genome shotgun (WGS) entry which is preliminary data.</text>
</comment>
<protein>
    <submittedName>
        <fullName evidence="1">Uncharacterized protein</fullName>
    </submittedName>
</protein>
<organism evidence="1 2">
    <name type="scientific">Burkholderia contaminans</name>
    <dbReference type="NCBI Taxonomy" id="488447"/>
    <lineage>
        <taxon>Bacteria</taxon>
        <taxon>Pseudomonadati</taxon>
        <taxon>Pseudomonadota</taxon>
        <taxon>Betaproteobacteria</taxon>
        <taxon>Burkholderiales</taxon>
        <taxon>Burkholderiaceae</taxon>
        <taxon>Burkholderia</taxon>
        <taxon>Burkholderia cepacia complex</taxon>
    </lineage>
</organism>